<feature type="region of interest" description="Disordered" evidence="1">
    <location>
        <begin position="16"/>
        <end position="63"/>
    </location>
</feature>
<evidence type="ECO:0000256" key="1">
    <source>
        <dbReference type="SAM" id="MobiDB-lite"/>
    </source>
</evidence>
<feature type="compositionally biased region" description="Low complexity" evidence="1">
    <location>
        <begin position="235"/>
        <end position="272"/>
    </location>
</feature>
<organism evidence="2">
    <name type="scientific">uncultured Mycobacteriales bacterium</name>
    <dbReference type="NCBI Taxonomy" id="581187"/>
    <lineage>
        <taxon>Bacteria</taxon>
        <taxon>Bacillati</taxon>
        <taxon>Actinomycetota</taxon>
        <taxon>Actinomycetes</taxon>
        <taxon>Mycobacteriales</taxon>
        <taxon>environmental samples</taxon>
    </lineage>
</organism>
<feature type="region of interest" description="Disordered" evidence="1">
    <location>
        <begin position="122"/>
        <end position="356"/>
    </location>
</feature>
<protein>
    <submittedName>
        <fullName evidence="2">Ribose ABC transport system, permease protein RbsC</fullName>
    </submittedName>
</protein>
<feature type="non-terminal residue" evidence="2">
    <location>
        <position position="356"/>
    </location>
</feature>
<feature type="compositionally biased region" description="Basic and acidic residues" evidence="1">
    <location>
        <begin position="316"/>
        <end position="326"/>
    </location>
</feature>
<feature type="compositionally biased region" description="Basic and acidic residues" evidence="1">
    <location>
        <begin position="220"/>
        <end position="233"/>
    </location>
</feature>
<dbReference type="AlphaFoldDB" id="A0A6J4IVZ9"/>
<reference evidence="2" key="1">
    <citation type="submission" date="2020-02" db="EMBL/GenBank/DDBJ databases">
        <authorList>
            <person name="Meier V. D."/>
        </authorList>
    </citation>
    <scope>NUCLEOTIDE SEQUENCE</scope>
    <source>
        <strain evidence="2">AVDCRST_MAG41</strain>
    </source>
</reference>
<feature type="non-terminal residue" evidence="2">
    <location>
        <position position="1"/>
    </location>
</feature>
<feature type="compositionally biased region" description="Low complexity" evidence="1">
    <location>
        <begin position="125"/>
        <end position="136"/>
    </location>
</feature>
<feature type="compositionally biased region" description="Gly residues" evidence="1">
    <location>
        <begin position="183"/>
        <end position="198"/>
    </location>
</feature>
<sequence>DAGVPDRARRVRLARRASLASLAHRAGRGRRGHRGHRGHPPGAGGRHRPALRGVPGAGAGGAGRLAGLRLVRHHRERAEHRHPELVPGDRRARHDLRDHQRRDRPVGRLGVRARRRAGRVRDALGEPGRGAAAAGRLRGDRPAQRRARRVRAAGAVHRHAGHPARRPRPAAGDHRRGLDHPGDAGGLAAGAAGAGLGPRPGLAGVDRGGAVRPGCGRAQPDPDRAVGPGDRRQPGRGAADGAAGGPAHHPALPGERAAGRAGRCAGRGVLGVRGHDRRRRAGAGRHRRRGHRGHAAHRRRRHDRRHAVRGAAAAGHPERDQPDRDAGVVVPVGGQRGLPGRGRGDPGVPEPGAAAV</sequence>
<gene>
    <name evidence="2" type="ORF">AVDCRST_MAG41-2364</name>
</gene>
<feature type="compositionally biased region" description="Basic residues" evidence="1">
    <location>
        <begin position="275"/>
        <end position="308"/>
    </location>
</feature>
<accession>A0A6J4IVZ9</accession>
<dbReference type="EMBL" id="CADCTP010000220">
    <property type="protein sequence ID" value="CAA9261016.1"/>
    <property type="molecule type" value="Genomic_DNA"/>
</dbReference>
<feature type="compositionally biased region" description="Basic and acidic residues" evidence="1">
    <location>
        <begin position="171"/>
        <end position="182"/>
    </location>
</feature>
<feature type="compositionally biased region" description="Basic residues" evidence="1">
    <location>
        <begin position="144"/>
        <end position="168"/>
    </location>
</feature>
<feature type="compositionally biased region" description="Low complexity" evidence="1">
    <location>
        <begin position="346"/>
        <end position="356"/>
    </location>
</feature>
<name>A0A6J4IVZ9_9ACTN</name>
<proteinExistence type="predicted"/>
<feature type="compositionally biased region" description="Basic residues" evidence="1">
    <location>
        <begin position="25"/>
        <end position="50"/>
    </location>
</feature>
<evidence type="ECO:0000313" key="2">
    <source>
        <dbReference type="EMBL" id="CAA9261016.1"/>
    </source>
</evidence>